<name>A0ACB8BL48_9AGAM</name>
<comment type="caution">
    <text evidence="1">The sequence shown here is derived from an EMBL/GenBank/DDBJ whole genome shotgun (WGS) entry which is preliminary data.</text>
</comment>
<reference evidence="1" key="1">
    <citation type="journal article" date="2021" name="New Phytol.">
        <title>Evolutionary innovations through gain and loss of genes in the ectomycorrhizal Boletales.</title>
        <authorList>
            <person name="Wu G."/>
            <person name="Miyauchi S."/>
            <person name="Morin E."/>
            <person name="Kuo A."/>
            <person name="Drula E."/>
            <person name="Varga T."/>
            <person name="Kohler A."/>
            <person name="Feng B."/>
            <person name="Cao Y."/>
            <person name="Lipzen A."/>
            <person name="Daum C."/>
            <person name="Hundley H."/>
            <person name="Pangilinan J."/>
            <person name="Johnson J."/>
            <person name="Barry K."/>
            <person name="LaButti K."/>
            <person name="Ng V."/>
            <person name="Ahrendt S."/>
            <person name="Min B."/>
            <person name="Choi I.G."/>
            <person name="Park H."/>
            <person name="Plett J.M."/>
            <person name="Magnuson J."/>
            <person name="Spatafora J.W."/>
            <person name="Nagy L.G."/>
            <person name="Henrissat B."/>
            <person name="Grigoriev I.V."/>
            <person name="Yang Z.L."/>
            <person name="Xu J."/>
            <person name="Martin F.M."/>
        </authorList>
    </citation>
    <scope>NUCLEOTIDE SEQUENCE</scope>
    <source>
        <strain evidence="1">KUC20120723A-06</strain>
    </source>
</reference>
<dbReference type="EMBL" id="MU266380">
    <property type="protein sequence ID" value="KAH7926610.1"/>
    <property type="molecule type" value="Genomic_DNA"/>
</dbReference>
<keyword evidence="2" id="KW-1185">Reference proteome</keyword>
<evidence type="ECO:0000313" key="2">
    <source>
        <dbReference type="Proteomes" id="UP000790709"/>
    </source>
</evidence>
<accession>A0ACB8BL48</accession>
<sequence length="538" mass="60644">MHPCLTNNDTVLAILSHIKVDSSNVTTGLRDLASLARTCRALQESALDSLWYTQGSLSPLLSLLPADVLDVAYEPSLFFPHAKLRFVFLKRAPTLHEWDKLLSYASRIRRLTLGDKPQTPYENNPLGIHHTALHTLLATCPVSNLFPNLLDLAFLRTSWTFGSRFASLGACLMRIIHPRLRSLTLETCPEINASLAEILALVVHTCPDLQVLDVSYFLWRCDQSVVITKLNNLSRLMKNFKVTRSLPRYPYNHTLTVSLSMDSILELGALSRLEAVEFHIEDYSAPSGITPQEARPLFPSLRRFTLHASSFQLSQRFIALVSSPWTQTLSLNVSQMARVSDMCNAFTDMTRFRHLDTIAVSTPFLLPSSSGQSRSLLKPLLALSSLRSVTISITRKTFPRTGENSGTVELSNDLRAIPLAWPNLQALDLTWLHSDDVTLSSIAELASHCKNLKTLGIFFDGRIFEEIYTPSRLEVLKVGNSPIHAYDAAPVLKRTFPNLLQLEFERVINPYWWEWEEVCRYLSAKGQENEHNDQADED</sequence>
<evidence type="ECO:0000313" key="1">
    <source>
        <dbReference type="EMBL" id="KAH7926610.1"/>
    </source>
</evidence>
<proteinExistence type="predicted"/>
<organism evidence="1 2">
    <name type="scientific">Leucogyrophana mollusca</name>
    <dbReference type="NCBI Taxonomy" id="85980"/>
    <lineage>
        <taxon>Eukaryota</taxon>
        <taxon>Fungi</taxon>
        <taxon>Dikarya</taxon>
        <taxon>Basidiomycota</taxon>
        <taxon>Agaricomycotina</taxon>
        <taxon>Agaricomycetes</taxon>
        <taxon>Agaricomycetidae</taxon>
        <taxon>Boletales</taxon>
        <taxon>Boletales incertae sedis</taxon>
        <taxon>Leucogyrophana</taxon>
    </lineage>
</organism>
<dbReference type="Proteomes" id="UP000790709">
    <property type="component" value="Unassembled WGS sequence"/>
</dbReference>
<protein>
    <submittedName>
        <fullName evidence="1">Uncharacterized protein</fullName>
    </submittedName>
</protein>
<gene>
    <name evidence="1" type="ORF">BV22DRAFT_1032746</name>
</gene>